<dbReference type="Gene3D" id="1.20.58.70">
    <property type="match status" value="1"/>
</dbReference>
<feature type="transmembrane region" description="Helical" evidence="8">
    <location>
        <begin position="203"/>
        <end position="223"/>
    </location>
</feature>
<comment type="subcellular location">
    <subcellularLocation>
        <location evidence="1">Cell membrane</location>
        <topology evidence="1">Single-pass type IV membrane protein</topology>
    </subcellularLocation>
</comment>
<feature type="domain" description="T-SNARE coiled-coil homology" evidence="9">
    <location>
        <begin position="131"/>
        <end position="193"/>
    </location>
</feature>
<dbReference type="GO" id="GO:0006887">
    <property type="term" value="P:exocytosis"/>
    <property type="evidence" value="ECO:0007669"/>
    <property type="project" value="TreeGrafter"/>
</dbReference>
<organism evidence="10 11">
    <name type="scientific">Dioscorea cayennensis subsp. rotundata</name>
    <name type="common">White Guinea yam</name>
    <name type="synonym">Dioscorea rotundata</name>
    <dbReference type="NCBI Taxonomy" id="55577"/>
    <lineage>
        <taxon>Eukaryota</taxon>
        <taxon>Viridiplantae</taxon>
        <taxon>Streptophyta</taxon>
        <taxon>Embryophyta</taxon>
        <taxon>Tracheophyta</taxon>
        <taxon>Spermatophyta</taxon>
        <taxon>Magnoliopsida</taxon>
        <taxon>Liliopsida</taxon>
        <taxon>Dioscoreales</taxon>
        <taxon>Dioscoreaceae</taxon>
        <taxon>Dioscorea</taxon>
    </lineage>
</organism>
<evidence type="ECO:0000313" key="11">
    <source>
        <dbReference type="RefSeq" id="XP_039130455.1"/>
    </source>
</evidence>
<dbReference type="InterPro" id="IPR006012">
    <property type="entry name" value="Syntaxin/epimorphin_CS"/>
</dbReference>
<comment type="similarity">
    <text evidence="2">Belongs to the syntaxin family.</text>
</comment>
<dbReference type="GeneID" id="120266874"/>
<evidence type="ECO:0000313" key="10">
    <source>
        <dbReference type="Proteomes" id="UP001515500"/>
    </source>
</evidence>
<evidence type="ECO:0000259" key="9">
    <source>
        <dbReference type="PROSITE" id="PS50192"/>
    </source>
</evidence>
<dbReference type="GO" id="GO:0006886">
    <property type="term" value="P:intracellular protein transport"/>
    <property type="evidence" value="ECO:0007669"/>
    <property type="project" value="InterPro"/>
</dbReference>
<evidence type="ECO:0000256" key="7">
    <source>
        <dbReference type="ARBA" id="ARBA00023136"/>
    </source>
</evidence>
<dbReference type="InterPro" id="IPR045242">
    <property type="entry name" value="Syntaxin"/>
</dbReference>
<dbReference type="GO" id="GO:0000149">
    <property type="term" value="F:SNARE binding"/>
    <property type="evidence" value="ECO:0007669"/>
    <property type="project" value="TreeGrafter"/>
</dbReference>
<proteinExistence type="inferred from homology"/>
<dbReference type="PROSITE" id="PS50192">
    <property type="entry name" value="T_SNARE"/>
    <property type="match status" value="1"/>
</dbReference>
<dbReference type="PROSITE" id="PS00914">
    <property type="entry name" value="SYNTAXIN"/>
    <property type="match status" value="1"/>
</dbReference>
<sequence>MEASQQLIEKDIDRVGKIALSVKTKLEELDKDNLRNRQKPRCGKGSTVDRSRIATTVALKNKLKERMTEFQAIREMIHQEYRELVVQRFFTVTGNHADEETIDKLMAPGNSEQNFQKAIQASGRGQIMVTIGELEERHDAVKELERKLHELQQIFLDLAVLVEAQGDMMDNIESHVSSAVNYVQSGVVALQSTKKRKKNSRKWMYIAMCLLLFIAAVIVLAVLKPWVKHKHA</sequence>
<evidence type="ECO:0000256" key="4">
    <source>
        <dbReference type="ARBA" id="ARBA00022692"/>
    </source>
</evidence>
<keyword evidence="10" id="KW-1185">Reference proteome</keyword>
<dbReference type="SMART" id="SM00397">
    <property type="entry name" value="t_SNARE"/>
    <property type="match status" value="1"/>
</dbReference>
<dbReference type="CDD" id="cd15848">
    <property type="entry name" value="SNARE_syntaxin1-like"/>
    <property type="match status" value="1"/>
</dbReference>
<keyword evidence="7 8" id="KW-0472">Membrane</keyword>
<dbReference type="InterPro" id="IPR000727">
    <property type="entry name" value="T_SNARE_dom"/>
</dbReference>
<evidence type="ECO:0000256" key="2">
    <source>
        <dbReference type="ARBA" id="ARBA00009063"/>
    </source>
</evidence>
<dbReference type="Pfam" id="PF05739">
    <property type="entry name" value="SNARE"/>
    <property type="match status" value="1"/>
</dbReference>
<dbReference type="GO" id="GO:0012505">
    <property type="term" value="C:endomembrane system"/>
    <property type="evidence" value="ECO:0007669"/>
    <property type="project" value="TreeGrafter"/>
</dbReference>
<dbReference type="PANTHER" id="PTHR19957:SF307">
    <property type="entry name" value="PROTEIN SSO1-RELATED"/>
    <property type="match status" value="1"/>
</dbReference>
<dbReference type="RefSeq" id="XP_039130455.1">
    <property type="nucleotide sequence ID" value="XM_039274521.1"/>
</dbReference>
<dbReference type="GO" id="GO:0006906">
    <property type="term" value="P:vesicle fusion"/>
    <property type="evidence" value="ECO:0007669"/>
    <property type="project" value="TreeGrafter"/>
</dbReference>
<dbReference type="FunFam" id="1.20.5.110:FF:000008">
    <property type="entry name" value="Syntaxin 132"/>
    <property type="match status" value="1"/>
</dbReference>
<dbReference type="InterPro" id="IPR006011">
    <property type="entry name" value="Syntaxin_N"/>
</dbReference>
<accession>A0AB40BSS7</accession>
<keyword evidence="4 8" id="KW-0812">Transmembrane</keyword>
<dbReference type="GO" id="GO:0005886">
    <property type="term" value="C:plasma membrane"/>
    <property type="evidence" value="ECO:0007669"/>
    <property type="project" value="UniProtKB-SubCell"/>
</dbReference>
<dbReference type="GO" id="GO:0005484">
    <property type="term" value="F:SNAP receptor activity"/>
    <property type="evidence" value="ECO:0007669"/>
    <property type="project" value="InterPro"/>
</dbReference>
<dbReference type="PANTHER" id="PTHR19957">
    <property type="entry name" value="SYNTAXIN"/>
    <property type="match status" value="1"/>
</dbReference>
<dbReference type="GO" id="GO:0048278">
    <property type="term" value="P:vesicle docking"/>
    <property type="evidence" value="ECO:0007669"/>
    <property type="project" value="TreeGrafter"/>
</dbReference>
<evidence type="ECO:0000256" key="3">
    <source>
        <dbReference type="ARBA" id="ARBA00022448"/>
    </source>
</evidence>
<evidence type="ECO:0000256" key="6">
    <source>
        <dbReference type="ARBA" id="ARBA00022989"/>
    </source>
</evidence>
<dbReference type="GO" id="GO:0031201">
    <property type="term" value="C:SNARE complex"/>
    <property type="evidence" value="ECO:0007669"/>
    <property type="project" value="TreeGrafter"/>
</dbReference>
<protein>
    <submittedName>
        <fullName evidence="11">Syntaxin-132-like</fullName>
    </submittedName>
</protein>
<dbReference type="Pfam" id="PF00804">
    <property type="entry name" value="Syntaxin"/>
    <property type="match status" value="1"/>
</dbReference>
<dbReference type="InterPro" id="IPR010989">
    <property type="entry name" value="SNARE"/>
</dbReference>
<gene>
    <name evidence="11" type="primary">LOC120266874</name>
</gene>
<keyword evidence="5" id="KW-0653">Protein transport</keyword>
<keyword evidence="3" id="KW-0813">Transport</keyword>
<dbReference type="Proteomes" id="UP001515500">
    <property type="component" value="Chromosome 8"/>
</dbReference>
<evidence type="ECO:0000256" key="8">
    <source>
        <dbReference type="SAM" id="Phobius"/>
    </source>
</evidence>
<name>A0AB40BSS7_DIOCR</name>
<reference evidence="11" key="1">
    <citation type="submission" date="2025-08" db="UniProtKB">
        <authorList>
            <consortium name="RefSeq"/>
        </authorList>
    </citation>
    <scope>IDENTIFICATION</scope>
</reference>
<evidence type="ECO:0000256" key="5">
    <source>
        <dbReference type="ARBA" id="ARBA00022927"/>
    </source>
</evidence>
<dbReference type="Gene3D" id="1.20.5.110">
    <property type="match status" value="1"/>
</dbReference>
<dbReference type="SUPFAM" id="SSF47661">
    <property type="entry name" value="t-snare proteins"/>
    <property type="match status" value="1"/>
</dbReference>
<dbReference type="AlphaFoldDB" id="A0AB40BSS7"/>
<keyword evidence="6 8" id="KW-1133">Transmembrane helix</keyword>
<evidence type="ECO:0000256" key="1">
    <source>
        <dbReference type="ARBA" id="ARBA00004521"/>
    </source>
</evidence>